<keyword evidence="7" id="KW-0326">Glycosidase</keyword>
<feature type="signal peptide" evidence="10">
    <location>
        <begin position="1"/>
        <end position="28"/>
    </location>
</feature>
<evidence type="ECO:0000313" key="13">
    <source>
        <dbReference type="Proteomes" id="UP000000485"/>
    </source>
</evidence>
<organism evidence="12 13">
    <name type="scientific">Cellulomonas gilvus (strain ATCC 13127 / NRRL B-14078)</name>
    <name type="common">Cellvibrio gilvus</name>
    <dbReference type="NCBI Taxonomy" id="593907"/>
    <lineage>
        <taxon>Bacteria</taxon>
        <taxon>Bacillati</taxon>
        <taxon>Actinomycetota</taxon>
        <taxon>Actinomycetes</taxon>
        <taxon>Micrococcales</taxon>
        <taxon>Cellulomonadaceae</taxon>
        <taxon>Cellulomonas</taxon>
    </lineage>
</organism>
<feature type="domain" description="LamG-like jellyroll fold" evidence="11">
    <location>
        <begin position="93"/>
        <end position="238"/>
    </location>
</feature>
<dbReference type="InterPro" id="IPR013320">
    <property type="entry name" value="ConA-like_dom_sf"/>
</dbReference>
<reference evidence="13" key="1">
    <citation type="submission" date="2011-04" db="EMBL/GenBank/DDBJ databases">
        <title>Complete sequence of Cellvibrio gilvus ATCC 13127.</title>
        <authorList>
            <person name="Lucas S."/>
            <person name="Han J."/>
            <person name="Lapidus A."/>
            <person name="Cheng J.-F."/>
            <person name="Goodwin L."/>
            <person name="Pitluck S."/>
            <person name="Peters L."/>
            <person name="Munk A."/>
            <person name="Detter J.C."/>
            <person name="Han C."/>
            <person name="Tapia R."/>
            <person name="Land M."/>
            <person name="Hauser L."/>
            <person name="Kyrpides N."/>
            <person name="Ivanova N."/>
            <person name="Ovchinnikova G."/>
            <person name="Pagani I."/>
            <person name="Mead D."/>
            <person name="Brumm P."/>
            <person name="Woyke T."/>
        </authorList>
    </citation>
    <scope>NUCLEOTIDE SEQUENCE [LARGE SCALE GENOMIC DNA]</scope>
    <source>
        <strain evidence="13">ATCC 13127 / NRRL B-14078</strain>
    </source>
</reference>
<dbReference type="InterPro" id="IPR006710">
    <property type="entry name" value="Glyco_hydro_43"/>
</dbReference>
<keyword evidence="4 12" id="KW-0378">Hydrolase</keyword>
<evidence type="ECO:0000256" key="3">
    <source>
        <dbReference type="ARBA" id="ARBA00022729"/>
    </source>
</evidence>
<evidence type="ECO:0000256" key="2">
    <source>
        <dbReference type="ARBA" id="ARBA00022651"/>
    </source>
</evidence>
<dbReference type="CDD" id="cd18828">
    <property type="entry name" value="GH43_BT3675-like"/>
    <property type="match status" value="1"/>
</dbReference>
<dbReference type="GO" id="GO:0004553">
    <property type="term" value="F:hydrolase activity, hydrolyzing O-glycosyl compounds"/>
    <property type="evidence" value="ECO:0007669"/>
    <property type="project" value="InterPro"/>
</dbReference>
<keyword evidence="13" id="KW-1185">Reference proteome</keyword>
<dbReference type="InterPro" id="IPR052176">
    <property type="entry name" value="Glycosyl_Hydrlase_43_Enz"/>
</dbReference>
<evidence type="ECO:0000256" key="6">
    <source>
        <dbReference type="ARBA" id="ARBA00023277"/>
    </source>
</evidence>
<feature type="active site" description="Proton donor" evidence="8">
    <location>
        <position position="821"/>
    </location>
</feature>
<dbReference type="Pfam" id="PF20578">
    <property type="entry name" value="aBig_2"/>
    <property type="match status" value="1"/>
</dbReference>
<feature type="active site" description="Proton acceptor" evidence="8">
    <location>
        <position position="652"/>
    </location>
</feature>
<dbReference type="SMART" id="SM00560">
    <property type="entry name" value="LamGL"/>
    <property type="match status" value="2"/>
</dbReference>
<evidence type="ECO:0000256" key="8">
    <source>
        <dbReference type="PIRSR" id="PIRSR606710-1"/>
    </source>
</evidence>
<evidence type="ECO:0000256" key="5">
    <source>
        <dbReference type="ARBA" id="ARBA00023157"/>
    </source>
</evidence>
<dbReference type="AlphaFoldDB" id="F8A2W9"/>
<keyword evidence="5" id="KW-1015">Disulfide bond</keyword>
<dbReference type="InterPro" id="IPR006558">
    <property type="entry name" value="LamG-like"/>
</dbReference>
<evidence type="ECO:0000256" key="9">
    <source>
        <dbReference type="PIRSR" id="PIRSR606710-2"/>
    </source>
</evidence>
<feature type="domain" description="LamG-like jellyroll fold" evidence="11">
    <location>
        <begin position="398"/>
        <end position="539"/>
    </location>
</feature>
<dbReference type="Gene3D" id="2.60.120.200">
    <property type="match status" value="2"/>
</dbReference>
<accession>F8A2W9</accession>
<dbReference type="Proteomes" id="UP000000485">
    <property type="component" value="Chromosome"/>
</dbReference>
<keyword evidence="2" id="KW-0858">Xylan degradation</keyword>
<dbReference type="SUPFAM" id="SSF49899">
    <property type="entry name" value="Concanavalin A-like lectins/glucanases"/>
    <property type="match status" value="2"/>
</dbReference>
<dbReference type="STRING" id="593907.Celgi_0158"/>
<proteinExistence type="inferred from homology"/>
<dbReference type="PANTHER" id="PTHR43772">
    <property type="entry name" value="ENDO-1,4-BETA-XYLANASE"/>
    <property type="match status" value="1"/>
</dbReference>
<dbReference type="InterPro" id="IPR046780">
    <property type="entry name" value="aBig_2"/>
</dbReference>
<dbReference type="Gene3D" id="2.60.40.2700">
    <property type="match status" value="1"/>
</dbReference>
<evidence type="ECO:0000256" key="4">
    <source>
        <dbReference type="ARBA" id="ARBA00022801"/>
    </source>
</evidence>
<evidence type="ECO:0000256" key="1">
    <source>
        <dbReference type="ARBA" id="ARBA00009865"/>
    </source>
</evidence>
<sequence precursor="true">MRTGPTRLTGTAVLAALTVAGLAGPAAADPPPTDALAAHYDFADLSSPTVHDVSGQGRDATVVGTVAAGERGLLLGPAAYVTLPPLLAEASSASVSVEVRADAAAFQTANFVWTFGGPGVSASGGGTGYFFAAVHSKQARTEITPTNWQGEQEARAAAGTFAADTWTNLTSVLDADADTLTLYVDGVQAAQATGVTVTPSQFGSQAVNYLGRSAYSADANFTGEVADLRVYTDALTPAEVDAIADEQATDALAALRTRVESALAVTDGEGRALRSVRLPAGVTWTSSDPAVIGTTGTVVRPAAGLPDARVTLQVSYATRGLTGSATYVVTVPAQREDRLVAHYPLDETAGTAVADASGNGAGATVVGNAVWNGGYGLRLDGSTYVDLPDNLLAGARSATFSIETSADPVSLARNNFLWTLGGTGTEGYWFASTGNGHARTEITATTYTAEQTAQDPAPFPADTWTNVTATIDGSTSPATIALYVDGEQVATTTNAAVVTPAELATQTLNAIGRSAYSADSRYVGTVAQARVYATALSAEQVRDVVLEDAATVAGAFALDVAAVDGTRVTDALPGAPGVTWTADVAGVVAPDGTITRPQADQDALVRVVATATYTDRTGTMRTLPPVTFDVPTTPPNDGPALVDADGGHFYADPNVTVFGDTYYVYATTDGTPGWGGNTFYAWSSKDLVTWTRAEEPFLTLDGANGNVPWATGNAWAPTIIERDGRYWFYFSGHNPADNAKNIGVAVADSPQGPFTALPDSMLKGSTGNGQEIDPAAFRDPQTGTHYLLWGNGTPYYAELDDSMTSLRTAPKVISGLTNFREGLFLNYRQGTYHLTYSIDDTGSENYRVGYATATSMNGPWTYRGEILTKAPSIDVYATGHSSILNVPGTDDWYIVYHRFAQSVPAAQRTGYYRETKIDRLTVGADGLFQTVVPTLRDVAPETVMTPTLTGTARVGQPLTAAATGVADEWTATGYRWFVDGTAVAGQTGATFVPRAADAGLTVTAEVTATDAAGHVAVRTTAPSAAVLAPLPVATTTTATVARSVRYGAPHTVKVAVTARDGATVGGTATVTVRRSGTVVLVRTVTLTRGAASVPLGRLGVGVYSVQVRYGGSVTLLASTGIATTTVVATPSSVTTTLSRSTIGQRTGVLTANVVARTATGVPATGKATVQVVRAGKVVRSTTVTLSGGKAAVRIGKLTATGTYTVKVTYRGTTNIARSVAKAVTFRVVAR</sequence>
<evidence type="ECO:0000256" key="10">
    <source>
        <dbReference type="SAM" id="SignalP"/>
    </source>
</evidence>
<evidence type="ECO:0000259" key="11">
    <source>
        <dbReference type="SMART" id="SM00560"/>
    </source>
</evidence>
<keyword evidence="3 10" id="KW-0732">Signal</keyword>
<dbReference type="eggNOG" id="COG3507">
    <property type="taxonomic scope" value="Bacteria"/>
</dbReference>
<name>F8A2W9_CELGA</name>
<feature type="site" description="Important for catalytic activity, responsible for pKa modulation of the active site Glu and correct orientation of both the proton donor and substrate" evidence="9">
    <location>
        <position position="773"/>
    </location>
</feature>
<dbReference type="RefSeq" id="WP_013882216.1">
    <property type="nucleotide sequence ID" value="NC_015671.1"/>
</dbReference>
<dbReference type="KEGG" id="cga:Celgi_0158"/>
<dbReference type="Pfam" id="PF13385">
    <property type="entry name" value="Laminin_G_3"/>
    <property type="match status" value="2"/>
</dbReference>
<feature type="chain" id="PRO_5003373662" evidence="10">
    <location>
        <begin position="29"/>
        <end position="1230"/>
    </location>
</feature>
<evidence type="ECO:0000256" key="7">
    <source>
        <dbReference type="ARBA" id="ARBA00023295"/>
    </source>
</evidence>
<comment type="similarity">
    <text evidence="1">Belongs to the glycosyl hydrolase 43 family.</text>
</comment>
<dbReference type="InterPro" id="IPR023296">
    <property type="entry name" value="Glyco_hydro_beta-prop_sf"/>
</dbReference>
<keyword evidence="6" id="KW-0119">Carbohydrate metabolism</keyword>
<keyword evidence="2" id="KW-0624">Polysaccharide degradation</keyword>
<dbReference type="Pfam" id="PF04616">
    <property type="entry name" value="Glyco_hydro_43"/>
    <property type="match status" value="1"/>
</dbReference>
<dbReference type="HOGENOM" id="CLU_268409_0_0_11"/>
<dbReference type="GO" id="GO:0045493">
    <property type="term" value="P:xylan catabolic process"/>
    <property type="evidence" value="ECO:0007669"/>
    <property type="project" value="UniProtKB-KW"/>
</dbReference>
<dbReference type="PANTHER" id="PTHR43772:SF2">
    <property type="entry name" value="PUTATIVE (AFU_ORTHOLOGUE AFUA_2G04480)-RELATED"/>
    <property type="match status" value="1"/>
</dbReference>
<dbReference type="Gene3D" id="2.115.10.20">
    <property type="entry name" value="Glycosyl hydrolase domain, family 43"/>
    <property type="match status" value="1"/>
</dbReference>
<protein>
    <submittedName>
        <fullName evidence="12">Glycoside hydrolase family 43</fullName>
    </submittedName>
</protein>
<evidence type="ECO:0000313" key="12">
    <source>
        <dbReference type="EMBL" id="AEI10686.1"/>
    </source>
</evidence>
<dbReference type="eggNOG" id="COG5492">
    <property type="taxonomic scope" value="Bacteria"/>
</dbReference>
<dbReference type="EMBL" id="CP002665">
    <property type="protein sequence ID" value="AEI10686.1"/>
    <property type="molecule type" value="Genomic_DNA"/>
</dbReference>
<gene>
    <name evidence="12" type="ordered locus">Celgi_0158</name>
</gene>
<dbReference type="SUPFAM" id="SSF75005">
    <property type="entry name" value="Arabinanase/levansucrase/invertase"/>
    <property type="match status" value="1"/>
</dbReference>